<dbReference type="InterPro" id="IPR001584">
    <property type="entry name" value="Integrase_cat-core"/>
</dbReference>
<evidence type="ECO:0000313" key="4">
    <source>
        <dbReference type="Proteomes" id="UP000317122"/>
    </source>
</evidence>
<protein>
    <submittedName>
        <fullName evidence="3">Integrase-like protein</fullName>
    </submittedName>
</protein>
<name>A0A562MNQ2_9HYPH</name>
<reference evidence="3 4" key="1">
    <citation type="journal article" date="2015" name="Stand. Genomic Sci.">
        <title>Genomic Encyclopedia of Bacterial and Archaeal Type Strains, Phase III: the genomes of soil and plant-associated and newly described type strains.</title>
        <authorList>
            <person name="Whitman W.B."/>
            <person name="Woyke T."/>
            <person name="Klenk H.P."/>
            <person name="Zhou Y."/>
            <person name="Lilburn T.G."/>
            <person name="Beck B.J."/>
            <person name="De Vos P."/>
            <person name="Vandamme P."/>
            <person name="Eisen J.A."/>
            <person name="Garrity G."/>
            <person name="Hugenholtz P."/>
            <person name="Kyrpides N.C."/>
        </authorList>
    </citation>
    <scope>NUCLEOTIDE SEQUENCE [LARGE SCALE GENOMIC DNA]</scope>
    <source>
        <strain evidence="3 4">CGMCC 1.2546</strain>
    </source>
</reference>
<dbReference type="GO" id="GO:0015074">
    <property type="term" value="P:DNA integration"/>
    <property type="evidence" value="ECO:0007669"/>
    <property type="project" value="InterPro"/>
</dbReference>
<dbReference type="PANTHER" id="PTHR47515">
    <property type="entry name" value="LOW CALCIUM RESPONSE LOCUS PROTEIN T"/>
    <property type="match status" value="1"/>
</dbReference>
<dbReference type="PANTHER" id="PTHR47515:SF1">
    <property type="entry name" value="BLR2054 PROTEIN"/>
    <property type="match status" value="1"/>
</dbReference>
<evidence type="ECO:0000313" key="3">
    <source>
        <dbReference type="EMBL" id="TWI21499.1"/>
    </source>
</evidence>
<feature type="region of interest" description="Disordered" evidence="1">
    <location>
        <begin position="83"/>
        <end position="110"/>
    </location>
</feature>
<keyword evidence="4" id="KW-1185">Reference proteome</keyword>
<sequence length="176" mass="19238">MATAVSFLQTDKHCIGRHAQFADRLRDELLNETLFTSLAQTRASLALWRRLQHEQPHSQIGRQTPNEFAQTLNPRRSLALRNAKGSAPAPVASTAHQGKSPRRKQNQSWIETGGNVSIPSVILVEQSLITPPAGTNLCPKGSANENEGGYADCQCFCWRPPFVVLALLAVIGQCAL</sequence>
<accession>A0A562MNQ2</accession>
<dbReference type="Proteomes" id="UP000317122">
    <property type="component" value="Unassembled WGS sequence"/>
</dbReference>
<comment type="caution">
    <text evidence="3">The sequence shown here is derived from an EMBL/GenBank/DDBJ whole genome shotgun (WGS) entry which is preliminary data.</text>
</comment>
<gene>
    <name evidence="3" type="ORF">IQ26_06821</name>
</gene>
<dbReference type="OrthoDB" id="9809060at2"/>
<dbReference type="AlphaFoldDB" id="A0A562MNQ2"/>
<proteinExistence type="predicted"/>
<dbReference type="Pfam" id="PF13683">
    <property type="entry name" value="rve_3"/>
    <property type="match status" value="1"/>
</dbReference>
<feature type="domain" description="Integrase catalytic" evidence="2">
    <location>
        <begin position="21"/>
        <end position="65"/>
    </location>
</feature>
<dbReference type="EMBL" id="VLKT01000071">
    <property type="protein sequence ID" value="TWI21499.1"/>
    <property type="molecule type" value="Genomic_DNA"/>
</dbReference>
<evidence type="ECO:0000256" key="1">
    <source>
        <dbReference type="SAM" id="MobiDB-lite"/>
    </source>
</evidence>
<evidence type="ECO:0000259" key="2">
    <source>
        <dbReference type="Pfam" id="PF13683"/>
    </source>
</evidence>
<organism evidence="3 4">
    <name type="scientific">Mesorhizobium tianshanense</name>
    <dbReference type="NCBI Taxonomy" id="39844"/>
    <lineage>
        <taxon>Bacteria</taxon>
        <taxon>Pseudomonadati</taxon>
        <taxon>Pseudomonadota</taxon>
        <taxon>Alphaproteobacteria</taxon>
        <taxon>Hyphomicrobiales</taxon>
        <taxon>Phyllobacteriaceae</taxon>
        <taxon>Mesorhizobium</taxon>
    </lineage>
</organism>